<proteinExistence type="predicted"/>
<organism evidence="1 2">
    <name type="scientific">Cichorium intybus</name>
    <name type="common">Chicory</name>
    <dbReference type="NCBI Taxonomy" id="13427"/>
    <lineage>
        <taxon>Eukaryota</taxon>
        <taxon>Viridiplantae</taxon>
        <taxon>Streptophyta</taxon>
        <taxon>Embryophyta</taxon>
        <taxon>Tracheophyta</taxon>
        <taxon>Spermatophyta</taxon>
        <taxon>Magnoliopsida</taxon>
        <taxon>eudicotyledons</taxon>
        <taxon>Gunneridae</taxon>
        <taxon>Pentapetalae</taxon>
        <taxon>asterids</taxon>
        <taxon>campanulids</taxon>
        <taxon>Asterales</taxon>
        <taxon>Asteraceae</taxon>
        <taxon>Cichorioideae</taxon>
        <taxon>Cichorieae</taxon>
        <taxon>Cichoriinae</taxon>
        <taxon>Cichorium</taxon>
    </lineage>
</organism>
<sequence length="147" mass="17217">MRKACVSVRARSEASMITDGCQWRKYGQKMAKGNPCPCAYYRYTMAVGCPVRKQVQRCVDDRRRLRCYFQVPCYVDVGDLNSLSTLEKARSLFDEMPTEDIIIWTRMIQGYLQNNQIEDARKQFDKMPHRDIVAWNSMINGCIQEQQ</sequence>
<reference evidence="1 2" key="2">
    <citation type="journal article" date="2022" name="Mol. Ecol. Resour.">
        <title>The genomes of chicory, endive, great burdock and yacon provide insights into Asteraceae paleo-polyploidization history and plant inulin production.</title>
        <authorList>
            <person name="Fan W."/>
            <person name="Wang S."/>
            <person name="Wang H."/>
            <person name="Wang A."/>
            <person name="Jiang F."/>
            <person name="Liu H."/>
            <person name="Zhao H."/>
            <person name="Xu D."/>
            <person name="Zhang Y."/>
        </authorList>
    </citation>
    <scope>NUCLEOTIDE SEQUENCE [LARGE SCALE GENOMIC DNA]</scope>
    <source>
        <strain evidence="2">cv. Punajuju</strain>
        <tissue evidence="1">Leaves</tissue>
    </source>
</reference>
<protein>
    <submittedName>
        <fullName evidence="1">Uncharacterized protein</fullName>
    </submittedName>
</protein>
<reference evidence="2" key="1">
    <citation type="journal article" date="2022" name="Mol. Ecol. Resour.">
        <title>The genomes of chicory, endive, great burdock and yacon provide insights into Asteraceae palaeo-polyploidization history and plant inulin production.</title>
        <authorList>
            <person name="Fan W."/>
            <person name="Wang S."/>
            <person name="Wang H."/>
            <person name="Wang A."/>
            <person name="Jiang F."/>
            <person name="Liu H."/>
            <person name="Zhao H."/>
            <person name="Xu D."/>
            <person name="Zhang Y."/>
        </authorList>
    </citation>
    <scope>NUCLEOTIDE SEQUENCE [LARGE SCALE GENOMIC DNA]</scope>
    <source>
        <strain evidence="2">cv. Punajuju</strain>
    </source>
</reference>
<gene>
    <name evidence="1" type="ORF">L2E82_11074</name>
</gene>
<evidence type="ECO:0000313" key="1">
    <source>
        <dbReference type="EMBL" id="KAI3781075.1"/>
    </source>
</evidence>
<accession>A0ACB9GDA7</accession>
<evidence type="ECO:0000313" key="2">
    <source>
        <dbReference type="Proteomes" id="UP001055811"/>
    </source>
</evidence>
<name>A0ACB9GDA7_CICIN</name>
<dbReference type="Proteomes" id="UP001055811">
    <property type="component" value="Linkage Group LG02"/>
</dbReference>
<keyword evidence="2" id="KW-1185">Reference proteome</keyword>
<dbReference type="EMBL" id="CM042010">
    <property type="protein sequence ID" value="KAI3781075.1"/>
    <property type="molecule type" value="Genomic_DNA"/>
</dbReference>
<comment type="caution">
    <text evidence="1">The sequence shown here is derived from an EMBL/GenBank/DDBJ whole genome shotgun (WGS) entry which is preliminary data.</text>
</comment>